<evidence type="ECO:0000313" key="4">
    <source>
        <dbReference type="EMBL" id="KAJ3839135.1"/>
    </source>
</evidence>
<gene>
    <name evidence="4" type="ORF">F5878DRAFT_709669</name>
</gene>
<feature type="region of interest" description="Disordered" evidence="1">
    <location>
        <begin position="158"/>
        <end position="177"/>
    </location>
</feature>
<sequence length="366" mass="40301">MISLRSWYFVVSFMLVRCRCHSATLESKDVNPYEGDTLSTLMKRNDFTGVTPLFRRSSISNTESTIFAILTGVIAGILALLVFFVCVYSRLRRHQDVDIEKDAISLDTDSSATLRPSSRASYKDSTRSPSHRNSRAFLQLRFARRKLWASLAKESPHLPQHPYPFPQPDDADATGPQRYASLPFQDVPPLSKPKAAVVPSESFLAHTRLSPTHREKNMPLAALLPVDGGVLSVPASVAAERDDDEAFSRRQAQFAPPHVVASPGGTGNAVVAQTIIANKQKPRQPHTPLESTPRSPSRSRKGSLLSGPPLTVENNGALPSPTEEESVDIGSHFASLYMSSEDLEEQILKMLAERGMTDTKVVIQRD</sequence>
<evidence type="ECO:0000256" key="1">
    <source>
        <dbReference type="SAM" id="MobiDB-lite"/>
    </source>
</evidence>
<protein>
    <submittedName>
        <fullName evidence="4">Uncharacterized protein</fullName>
    </submittedName>
</protein>
<organism evidence="4 5">
    <name type="scientific">Lentinula raphanica</name>
    <dbReference type="NCBI Taxonomy" id="153919"/>
    <lineage>
        <taxon>Eukaryota</taxon>
        <taxon>Fungi</taxon>
        <taxon>Dikarya</taxon>
        <taxon>Basidiomycota</taxon>
        <taxon>Agaricomycotina</taxon>
        <taxon>Agaricomycetes</taxon>
        <taxon>Agaricomycetidae</taxon>
        <taxon>Agaricales</taxon>
        <taxon>Marasmiineae</taxon>
        <taxon>Omphalotaceae</taxon>
        <taxon>Lentinula</taxon>
    </lineage>
</organism>
<keyword evidence="3" id="KW-0732">Signal</keyword>
<feature type="transmembrane region" description="Helical" evidence="2">
    <location>
        <begin position="66"/>
        <end position="88"/>
    </location>
</feature>
<evidence type="ECO:0000256" key="2">
    <source>
        <dbReference type="SAM" id="Phobius"/>
    </source>
</evidence>
<keyword evidence="2" id="KW-0472">Membrane</keyword>
<dbReference type="AlphaFoldDB" id="A0AA38PA68"/>
<accession>A0AA38PA68</accession>
<keyword evidence="2" id="KW-1133">Transmembrane helix</keyword>
<feature type="compositionally biased region" description="Polar residues" evidence="1">
    <location>
        <begin position="110"/>
        <end position="120"/>
    </location>
</feature>
<comment type="caution">
    <text evidence="4">The sequence shown here is derived from an EMBL/GenBank/DDBJ whole genome shotgun (WGS) entry which is preliminary data.</text>
</comment>
<keyword evidence="5" id="KW-1185">Reference proteome</keyword>
<evidence type="ECO:0000256" key="3">
    <source>
        <dbReference type="SAM" id="SignalP"/>
    </source>
</evidence>
<name>A0AA38PA68_9AGAR</name>
<feature type="chain" id="PRO_5041376868" evidence="3">
    <location>
        <begin position="23"/>
        <end position="366"/>
    </location>
</feature>
<feature type="signal peptide" evidence="3">
    <location>
        <begin position="1"/>
        <end position="22"/>
    </location>
</feature>
<keyword evidence="2" id="KW-0812">Transmembrane</keyword>
<feature type="region of interest" description="Disordered" evidence="1">
    <location>
        <begin position="277"/>
        <end position="327"/>
    </location>
</feature>
<evidence type="ECO:0000313" key="5">
    <source>
        <dbReference type="Proteomes" id="UP001163846"/>
    </source>
</evidence>
<dbReference type="Proteomes" id="UP001163846">
    <property type="component" value="Unassembled WGS sequence"/>
</dbReference>
<reference evidence="4" key="1">
    <citation type="submission" date="2022-08" db="EMBL/GenBank/DDBJ databases">
        <authorList>
            <consortium name="DOE Joint Genome Institute"/>
            <person name="Min B."/>
            <person name="Riley R."/>
            <person name="Sierra-Patev S."/>
            <person name="Naranjo-Ortiz M."/>
            <person name="Looney B."/>
            <person name="Konkel Z."/>
            <person name="Slot J.C."/>
            <person name="Sakamoto Y."/>
            <person name="Steenwyk J.L."/>
            <person name="Rokas A."/>
            <person name="Carro J."/>
            <person name="Camarero S."/>
            <person name="Ferreira P."/>
            <person name="Molpeceres G."/>
            <person name="Ruiz-Duenas F.J."/>
            <person name="Serrano A."/>
            <person name="Henrissat B."/>
            <person name="Drula E."/>
            <person name="Hughes K.W."/>
            <person name="Mata J.L."/>
            <person name="Ishikawa N.K."/>
            <person name="Vargas-Isla R."/>
            <person name="Ushijima S."/>
            <person name="Smith C.A."/>
            <person name="Ahrendt S."/>
            <person name="Andreopoulos W."/>
            <person name="He G."/>
            <person name="Labutti K."/>
            <person name="Lipzen A."/>
            <person name="Ng V."/>
            <person name="Sandor L."/>
            <person name="Barry K."/>
            <person name="Martinez A.T."/>
            <person name="Xiao Y."/>
            <person name="Gibbons J.G."/>
            <person name="Terashima K."/>
            <person name="Hibbett D.S."/>
            <person name="Grigoriev I.V."/>
        </authorList>
    </citation>
    <scope>NUCLEOTIDE SEQUENCE</scope>
    <source>
        <strain evidence="4">TFB9207</strain>
    </source>
</reference>
<dbReference type="EMBL" id="MU806145">
    <property type="protein sequence ID" value="KAJ3839135.1"/>
    <property type="molecule type" value="Genomic_DNA"/>
</dbReference>
<proteinExistence type="predicted"/>
<feature type="region of interest" description="Disordered" evidence="1">
    <location>
        <begin position="110"/>
        <end position="132"/>
    </location>
</feature>